<proteinExistence type="predicted"/>
<reference evidence="1 2" key="1">
    <citation type="submission" date="2013-01" db="EMBL/GenBank/DDBJ databases">
        <authorList>
            <person name="Bench S."/>
        </authorList>
    </citation>
    <scope>NUCLEOTIDE SEQUENCE [LARGE SCALE GENOMIC DNA]</scope>
    <source>
        <strain evidence="1 2">WH 8502</strain>
    </source>
</reference>
<evidence type="ECO:0000313" key="2">
    <source>
        <dbReference type="Proteomes" id="UP000018348"/>
    </source>
</evidence>
<reference evidence="1 2" key="2">
    <citation type="submission" date="2013-09" db="EMBL/GenBank/DDBJ databases">
        <title>Whole genome comparison of six Crocosphaera watsonii strains with differing phenotypes.</title>
        <authorList>
            <person name="Bench S.R."/>
            <person name="Heller P."/>
            <person name="Frank I."/>
            <person name="Arciniega M."/>
            <person name="Shilova I.N."/>
            <person name="Zehr J.P."/>
        </authorList>
    </citation>
    <scope>NUCLEOTIDE SEQUENCE [LARGE SCALE GENOMIC DNA]</scope>
    <source>
        <strain evidence="1 2">WH 8502</strain>
    </source>
</reference>
<organism evidence="1 2">
    <name type="scientific">Crocosphaera watsonii WH 8502</name>
    <dbReference type="NCBI Taxonomy" id="423474"/>
    <lineage>
        <taxon>Bacteria</taxon>
        <taxon>Bacillati</taxon>
        <taxon>Cyanobacteriota</taxon>
        <taxon>Cyanophyceae</taxon>
        <taxon>Oscillatoriophycideae</taxon>
        <taxon>Chroococcales</taxon>
        <taxon>Aphanothecaceae</taxon>
        <taxon>Crocosphaera</taxon>
    </lineage>
</organism>
<accession>T2IIN1</accession>
<gene>
    <name evidence="1" type="ORF">CWATWH8502_3724</name>
</gene>
<sequence>MSLFLSLFTNSRTGELIEPPFINFDYTLNNFYVLKLIDLSENSWSKVA</sequence>
<evidence type="ECO:0000313" key="1">
    <source>
        <dbReference type="EMBL" id="CCQ52893.1"/>
    </source>
</evidence>
<comment type="caution">
    <text evidence="1">The sequence shown here is derived from an EMBL/GenBank/DDBJ whole genome shotgun (WGS) entry which is preliminary data.</text>
</comment>
<dbReference type="AlphaFoldDB" id="T2IIN1"/>
<name>T2IIN1_CROWT</name>
<protein>
    <submittedName>
        <fullName evidence="1">Uncharacterized protein</fullName>
    </submittedName>
</protein>
<dbReference type="Proteomes" id="UP000018348">
    <property type="component" value="Unassembled WGS sequence"/>
</dbReference>
<dbReference type="EMBL" id="CAQK01000729">
    <property type="protein sequence ID" value="CCQ52893.1"/>
    <property type="molecule type" value="Genomic_DNA"/>
</dbReference>